<name>A0A0B2VZD3_TOXCA</name>
<evidence type="ECO:0000313" key="3">
    <source>
        <dbReference type="Proteomes" id="UP000031036"/>
    </source>
</evidence>
<protein>
    <submittedName>
        <fullName evidence="2">Uncharacterized protein</fullName>
    </submittedName>
</protein>
<dbReference type="Proteomes" id="UP000031036">
    <property type="component" value="Unassembled WGS sequence"/>
</dbReference>
<sequence length="100" mass="11479">MVLCQNTDSSFQHFIRNHIHSSVFASVANKLIPKCDCARVQVVQLNNGHTYHRSAKDLSQRALYDNACSGHSFIFSVNHIFLFNASLTFFFRFAVFAVWH</sequence>
<evidence type="ECO:0000313" key="2">
    <source>
        <dbReference type="EMBL" id="KHN86754.1"/>
    </source>
</evidence>
<dbReference type="EMBL" id="JPKZ01000522">
    <property type="protein sequence ID" value="KHN86754.1"/>
    <property type="molecule type" value="Genomic_DNA"/>
</dbReference>
<feature type="non-terminal residue" evidence="2">
    <location>
        <position position="100"/>
    </location>
</feature>
<organism evidence="2 3">
    <name type="scientific">Toxocara canis</name>
    <name type="common">Canine roundworm</name>
    <dbReference type="NCBI Taxonomy" id="6265"/>
    <lineage>
        <taxon>Eukaryota</taxon>
        <taxon>Metazoa</taxon>
        <taxon>Ecdysozoa</taxon>
        <taxon>Nematoda</taxon>
        <taxon>Chromadorea</taxon>
        <taxon>Rhabditida</taxon>
        <taxon>Spirurina</taxon>
        <taxon>Ascaridomorpha</taxon>
        <taxon>Ascaridoidea</taxon>
        <taxon>Toxocaridae</taxon>
        <taxon>Toxocara</taxon>
    </lineage>
</organism>
<keyword evidence="1" id="KW-0812">Transmembrane</keyword>
<keyword evidence="3" id="KW-1185">Reference proteome</keyword>
<keyword evidence="1" id="KW-0472">Membrane</keyword>
<evidence type="ECO:0000256" key="1">
    <source>
        <dbReference type="SAM" id="Phobius"/>
    </source>
</evidence>
<accession>A0A0B2VZD3</accession>
<comment type="caution">
    <text evidence="2">The sequence shown here is derived from an EMBL/GenBank/DDBJ whole genome shotgun (WGS) entry which is preliminary data.</text>
</comment>
<feature type="transmembrane region" description="Helical" evidence="1">
    <location>
        <begin position="80"/>
        <end position="99"/>
    </location>
</feature>
<reference evidence="2 3" key="1">
    <citation type="submission" date="2014-11" db="EMBL/GenBank/DDBJ databases">
        <title>Genetic blueprint of the zoonotic pathogen Toxocara canis.</title>
        <authorList>
            <person name="Zhu X.-Q."/>
            <person name="Korhonen P.K."/>
            <person name="Cai H."/>
            <person name="Young N.D."/>
            <person name="Nejsum P."/>
            <person name="von Samson-Himmelstjerna G."/>
            <person name="Boag P.R."/>
            <person name="Tan P."/>
            <person name="Li Q."/>
            <person name="Min J."/>
            <person name="Yang Y."/>
            <person name="Wang X."/>
            <person name="Fang X."/>
            <person name="Hall R.S."/>
            <person name="Hofmann A."/>
            <person name="Sternberg P.W."/>
            <person name="Jex A.R."/>
            <person name="Gasser R.B."/>
        </authorList>
    </citation>
    <scope>NUCLEOTIDE SEQUENCE [LARGE SCALE GENOMIC DNA]</scope>
    <source>
        <strain evidence="2">PN_DK_2014</strain>
    </source>
</reference>
<dbReference type="AlphaFoldDB" id="A0A0B2VZD3"/>
<proteinExistence type="predicted"/>
<gene>
    <name evidence="2" type="ORF">Tcan_00798</name>
</gene>
<keyword evidence="1" id="KW-1133">Transmembrane helix</keyword>